<dbReference type="Pfam" id="PF01370">
    <property type="entry name" value="Epimerase"/>
    <property type="match status" value="1"/>
</dbReference>
<dbReference type="Proteomes" id="UP000295444">
    <property type="component" value="Unassembled WGS sequence"/>
</dbReference>
<accession>A0A4R6SLP9</accession>
<proteinExistence type="predicted"/>
<comment type="caution">
    <text evidence="2">The sequence shown here is derived from an EMBL/GenBank/DDBJ whole genome shotgun (WGS) entry which is preliminary data.</text>
</comment>
<evidence type="ECO:0000313" key="3">
    <source>
        <dbReference type="Proteomes" id="UP000295444"/>
    </source>
</evidence>
<dbReference type="InterPro" id="IPR001509">
    <property type="entry name" value="Epimerase_deHydtase"/>
</dbReference>
<dbReference type="OrthoDB" id="7941246at2"/>
<keyword evidence="3" id="KW-1185">Reference proteome</keyword>
<name>A0A4R6SLP9_LABRH</name>
<dbReference type="AlphaFoldDB" id="A0A4R6SLP9"/>
<gene>
    <name evidence="2" type="ORF">EV186_1011366</name>
</gene>
<evidence type="ECO:0000313" key="2">
    <source>
        <dbReference type="EMBL" id="TDQ05396.1"/>
    </source>
</evidence>
<dbReference type="EMBL" id="SNXZ01000001">
    <property type="protein sequence ID" value="TDQ05396.1"/>
    <property type="molecule type" value="Genomic_DNA"/>
</dbReference>
<protein>
    <submittedName>
        <fullName evidence="2">Nucleoside-diphosphate-sugar epimerase</fullName>
    </submittedName>
</protein>
<reference evidence="2 3" key="1">
    <citation type="submission" date="2019-03" db="EMBL/GenBank/DDBJ databases">
        <title>Genomic Encyclopedia of Type Strains, Phase IV (KMG-IV): sequencing the most valuable type-strain genomes for metagenomic binning, comparative biology and taxonomic classification.</title>
        <authorList>
            <person name="Goeker M."/>
        </authorList>
    </citation>
    <scope>NUCLEOTIDE SEQUENCE [LARGE SCALE GENOMIC DNA]</scope>
    <source>
        <strain evidence="2 3">DSM 45361</strain>
    </source>
</reference>
<feature type="domain" description="NAD-dependent epimerase/dehydratase" evidence="1">
    <location>
        <begin position="3"/>
        <end position="208"/>
    </location>
</feature>
<dbReference type="SUPFAM" id="SSF51735">
    <property type="entry name" value="NAD(P)-binding Rossmann-fold domains"/>
    <property type="match status" value="1"/>
</dbReference>
<dbReference type="Gene3D" id="3.40.50.720">
    <property type="entry name" value="NAD(P)-binding Rossmann-like Domain"/>
    <property type="match status" value="1"/>
</dbReference>
<dbReference type="RefSeq" id="WP_133848156.1">
    <property type="nucleotide sequence ID" value="NZ_SNXZ01000001.1"/>
</dbReference>
<dbReference type="InterPro" id="IPR036291">
    <property type="entry name" value="NAD(P)-bd_dom_sf"/>
</dbReference>
<organism evidence="2 3">
    <name type="scientific">Labedaea rhizosphaerae</name>
    <dbReference type="NCBI Taxonomy" id="598644"/>
    <lineage>
        <taxon>Bacteria</taxon>
        <taxon>Bacillati</taxon>
        <taxon>Actinomycetota</taxon>
        <taxon>Actinomycetes</taxon>
        <taxon>Pseudonocardiales</taxon>
        <taxon>Pseudonocardiaceae</taxon>
        <taxon>Labedaea</taxon>
    </lineage>
</organism>
<sequence>MRILVLGGTKMLGYAVAAEAVARGHDVVCAARGESGPVPDGATLLKIDRDVSHEALEGERFDDVVDMATISYPWVEGALAALAKTAGHWTFASTINVYSDVVTFGQGPGAPLLEPRAEDAADNRSDPDLYGAIKVASENAVRDAMGDKAFVVRPGLITGARDWSDRFGYWPGRFARGGRVLVPNRPEQPAQYIDVEDLARWIVDAGEQRISGTYDGIGPHTGLNDLLSDIAAAVGADVEFVPATPEQLTAAEVNPWGGPRSLPLWAPDTHTGFLAHDPSASIAAGLRLRPLDEAVASALAREQELGLDRERRAGLSLAEEKDALDRIG</sequence>
<evidence type="ECO:0000259" key="1">
    <source>
        <dbReference type="Pfam" id="PF01370"/>
    </source>
</evidence>